<gene>
    <name evidence="1" type="ORF">FGIG_04264</name>
</gene>
<evidence type="ECO:0000313" key="2">
    <source>
        <dbReference type="Proteomes" id="UP000316759"/>
    </source>
</evidence>
<evidence type="ECO:0000313" key="1">
    <source>
        <dbReference type="EMBL" id="TPP64713.1"/>
    </source>
</evidence>
<dbReference type="AlphaFoldDB" id="A0A504YTW6"/>
<keyword evidence="2" id="KW-1185">Reference proteome</keyword>
<dbReference type="Proteomes" id="UP000316759">
    <property type="component" value="Unassembled WGS sequence"/>
</dbReference>
<sequence>MYFLFQYDPEYEMDYSIPNCGSVNLALFEITTLMATTSICEALKQCSKNELSKIMPHTHLFTYWMMGFEKQKVYVHIWAKGSEERNTETNIENLSTECIGELEHTTAYNE</sequence>
<comment type="caution">
    <text evidence="1">The sequence shown here is derived from an EMBL/GenBank/DDBJ whole genome shotgun (WGS) entry which is preliminary data.</text>
</comment>
<name>A0A504YTW6_FASGI</name>
<proteinExistence type="predicted"/>
<organism evidence="1 2">
    <name type="scientific">Fasciola gigantica</name>
    <name type="common">Giant liver fluke</name>
    <dbReference type="NCBI Taxonomy" id="46835"/>
    <lineage>
        <taxon>Eukaryota</taxon>
        <taxon>Metazoa</taxon>
        <taxon>Spiralia</taxon>
        <taxon>Lophotrochozoa</taxon>
        <taxon>Platyhelminthes</taxon>
        <taxon>Trematoda</taxon>
        <taxon>Digenea</taxon>
        <taxon>Plagiorchiida</taxon>
        <taxon>Echinostomata</taxon>
        <taxon>Echinostomatoidea</taxon>
        <taxon>Fasciolidae</taxon>
        <taxon>Fasciola</taxon>
    </lineage>
</organism>
<reference evidence="1 2" key="1">
    <citation type="submission" date="2019-04" db="EMBL/GenBank/DDBJ databases">
        <title>Annotation for the trematode Fasciola gigantica.</title>
        <authorList>
            <person name="Choi Y.-J."/>
        </authorList>
    </citation>
    <scope>NUCLEOTIDE SEQUENCE [LARGE SCALE GENOMIC DNA]</scope>
    <source>
        <strain evidence="1">Uganda_cow_1</strain>
    </source>
</reference>
<protein>
    <submittedName>
        <fullName evidence="1">Uncharacterized protein</fullName>
    </submittedName>
</protein>
<dbReference type="EMBL" id="SUNJ01004099">
    <property type="protein sequence ID" value="TPP64713.1"/>
    <property type="molecule type" value="Genomic_DNA"/>
</dbReference>
<accession>A0A504YTW6</accession>